<evidence type="ECO:0000313" key="5">
    <source>
        <dbReference type="EMBL" id="MDC7716147.1"/>
    </source>
</evidence>
<dbReference type="EMBL" id="JAQQLF010000002">
    <property type="protein sequence ID" value="MDC7716147.1"/>
    <property type="molecule type" value="Genomic_DNA"/>
</dbReference>
<dbReference type="SUPFAM" id="SSF51556">
    <property type="entry name" value="Metallo-dependent hydrolases"/>
    <property type="match status" value="1"/>
</dbReference>
<dbReference type="EC" id="3.1.3.48" evidence="2"/>
<dbReference type="PANTHER" id="PTHR39181">
    <property type="entry name" value="TYROSINE-PROTEIN PHOSPHATASE YWQE"/>
    <property type="match status" value="1"/>
</dbReference>
<dbReference type="PIRSF" id="PIRSF016557">
    <property type="entry name" value="Caps_synth_CpsB"/>
    <property type="match status" value="1"/>
</dbReference>
<dbReference type="Gene3D" id="3.20.20.140">
    <property type="entry name" value="Metal-dependent hydrolases"/>
    <property type="match status" value="1"/>
</dbReference>
<reference evidence="5 6" key="1">
    <citation type="submission" date="2023-01" db="EMBL/GenBank/DDBJ databases">
        <title>Novel species of the genus Vogesella isolated from rivers.</title>
        <authorList>
            <person name="Lu H."/>
        </authorList>
    </citation>
    <scope>NUCLEOTIDE SEQUENCE [LARGE SCALE GENOMIC DNA]</scope>
    <source>
        <strain evidence="5 6">DC21W</strain>
    </source>
</reference>
<evidence type="ECO:0000256" key="4">
    <source>
        <dbReference type="ARBA" id="ARBA00051722"/>
    </source>
</evidence>
<keyword evidence="3" id="KW-0378">Hydrolase</keyword>
<evidence type="ECO:0000256" key="2">
    <source>
        <dbReference type="ARBA" id="ARBA00013064"/>
    </source>
</evidence>
<gene>
    <name evidence="5" type="ORF">PQU95_02770</name>
</gene>
<sequence length="250" mass="27444">MIDVHCHLLPGVDDGPADLAAALALVKASTSNGIRQAICTPHIYPGRWDNGYANLQPALDLLRQAMAAANLALDIKLGAEVRVCDELPQLIQAGRIPMLGHVNGYDILLLEMPDQQIPAGLWQLIPWLMRHRVRPLIAHPERNKAVMADPGQASRLHRAGCWLQVTTGALLGSFGTRAQATAEQLLEEDLVYLVATDTHNLKARQPNMAQAHQWLSRRFDSGYADMLTTEHPGLLYHSTPASIPTQEDTL</sequence>
<dbReference type="RefSeq" id="WP_272750582.1">
    <property type="nucleotide sequence ID" value="NZ_JAQQLF010000002.1"/>
</dbReference>
<comment type="caution">
    <text evidence="5">The sequence shown here is derived from an EMBL/GenBank/DDBJ whole genome shotgun (WGS) entry which is preliminary data.</text>
</comment>
<comment type="catalytic activity">
    <reaction evidence="4">
        <text>O-phospho-L-tyrosyl-[protein] + H2O = L-tyrosyl-[protein] + phosphate</text>
        <dbReference type="Rhea" id="RHEA:10684"/>
        <dbReference type="Rhea" id="RHEA-COMP:10136"/>
        <dbReference type="Rhea" id="RHEA-COMP:20101"/>
        <dbReference type="ChEBI" id="CHEBI:15377"/>
        <dbReference type="ChEBI" id="CHEBI:43474"/>
        <dbReference type="ChEBI" id="CHEBI:46858"/>
        <dbReference type="ChEBI" id="CHEBI:61978"/>
        <dbReference type="EC" id="3.1.3.48"/>
    </reaction>
</comment>
<proteinExistence type="inferred from homology"/>
<evidence type="ECO:0000256" key="3">
    <source>
        <dbReference type="ARBA" id="ARBA00022801"/>
    </source>
</evidence>
<organism evidence="5 6">
    <name type="scientific">Vogesella aquatica</name>
    <dbReference type="NCBI Taxonomy" id="2984206"/>
    <lineage>
        <taxon>Bacteria</taxon>
        <taxon>Pseudomonadati</taxon>
        <taxon>Pseudomonadota</taxon>
        <taxon>Betaproteobacteria</taxon>
        <taxon>Neisseriales</taxon>
        <taxon>Chromobacteriaceae</taxon>
        <taxon>Vogesella</taxon>
    </lineage>
</organism>
<evidence type="ECO:0000313" key="6">
    <source>
        <dbReference type="Proteomes" id="UP001219956"/>
    </source>
</evidence>
<protein>
    <recommendedName>
        <fullName evidence="2">protein-tyrosine-phosphatase</fullName>
        <ecNumber evidence="2">3.1.3.48</ecNumber>
    </recommendedName>
</protein>
<dbReference type="Pfam" id="PF19567">
    <property type="entry name" value="CpsB_CapC"/>
    <property type="match status" value="1"/>
</dbReference>
<comment type="similarity">
    <text evidence="1">Belongs to the metallo-dependent hydrolases superfamily. CpsB/CapC family.</text>
</comment>
<accession>A0ABT5IUG8</accession>
<dbReference type="InterPro" id="IPR016667">
    <property type="entry name" value="Caps_polysacc_synth_CpsB/CapC"/>
</dbReference>
<dbReference type="PANTHER" id="PTHR39181:SF1">
    <property type="entry name" value="TYROSINE-PROTEIN PHOSPHATASE YWQE"/>
    <property type="match status" value="1"/>
</dbReference>
<name>A0ABT5IUG8_9NEIS</name>
<dbReference type="Proteomes" id="UP001219956">
    <property type="component" value="Unassembled WGS sequence"/>
</dbReference>
<dbReference type="InterPro" id="IPR032466">
    <property type="entry name" value="Metal_Hydrolase"/>
</dbReference>
<evidence type="ECO:0000256" key="1">
    <source>
        <dbReference type="ARBA" id="ARBA00005750"/>
    </source>
</evidence>
<keyword evidence="6" id="KW-1185">Reference proteome</keyword>